<dbReference type="Proteomes" id="UP001277972">
    <property type="component" value="Unassembled WGS sequence"/>
</dbReference>
<keyword evidence="2" id="KW-1185">Reference proteome</keyword>
<proteinExistence type="predicted"/>
<evidence type="ECO:0000313" key="1">
    <source>
        <dbReference type="EMBL" id="MDX8047149.1"/>
    </source>
</evidence>
<dbReference type="EMBL" id="JAWZSR010000009">
    <property type="protein sequence ID" value="MDX8047149.1"/>
    <property type="molecule type" value="Genomic_DNA"/>
</dbReference>
<evidence type="ECO:0000313" key="2">
    <source>
        <dbReference type="Proteomes" id="UP001277972"/>
    </source>
</evidence>
<protein>
    <submittedName>
        <fullName evidence="1">NUDIX domain-containing protein</fullName>
    </submittedName>
</protein>
<comment type="caution">
    <text evidence="1">The sequence shown here is derived from an EMBL/GenBank/DDBJ whole genome shotgun (WGS) entry which is preliminary data.</text>
</comment>
<reference evidence="1" key="1">
    <citation type="submission" date="2023-11" db="EMBL/GenBank/DDBJ databases">
        <title>Gracilibacillus pellucida a moderately halophilic bacterium isolated from saline soil in Xinjiang province.</title>
        <authorList>
            <person name="Zhang Z."/>
            <person name="Tan F."/>
            <person name="Wang Y."/>
            <person name="Xia M."/>
        </authorList>
    </citation>
    <scope>NUCLEOTIDE SEQUENCE</scope>
    <source>
        <strain evidence="1">S3-1-1</strain>
    </source>
</reference>
<name>A0ACC6M858_9BACI</name>
<organism evidence="1 2">
    <name type="scientific">Gracilibacillus pellucidus</name>
    <dbReference type="NCBI Taxonomy" id="3095368"/>
    <lineage>
        <taxon>Bacteria</taxon>
        <taxon>Bacillati</taxon>
        <taxon>Bacillota</taxon>
        <taxon>Bacilli</taxon>
        <taxon>Bacillales</taxon>
        <taxon>Bacillaceae</taxon>
        <taxon>Gracilibacillus</taxon>
    </lineage>
</organism>
<gene>
    <name evidence="1" type="ORF">SH601_14245</name>
</gene>
<sequence>MNKAYGYVTRWRHGKRQVLVFRHSIPAAGIQIPKGTVKEGETPLQAVVREMKEETGLEAFKVVRFLTEDDWNADDGAVHHRFFYEMEVAVTPDEWDFRPVGGGEEEGLTFHYFWINSIDEVELARGHADYLHCLDFEGK</sequence>
<accession>A0ACC6M858</accession>